<accession>A0ACC1AKQ1</accession>
<gene>
    <name evidence="1" type="ORF">Patl1_07296</name>
</gene>
<keyword evidence="2" id="KW-1185">Reference proteome</keyword>
<comment type="caution">
    <text evidence="1">The sequence shown here is derived from an EMBL/GenBank/DDBJ whole genome shotgun (WGS) entry which is preliminary data.</text>
</comment>
<organism evidence="1 2">
    <name type="scientific">Pistacia atlantica</name>
    <dbReference type="NCBI Taxonomy" id="434234"/>
    <lineage>
        <taxon>Eukaryota</taxon>
        <taxon>Viridiplantae</taxon>
        <taxon>Streptophyta</taxon>
        <taxon>Embryophyta</taxon>
        <taxon>Tracheophyta</taxon>
        <taxon>Spermatophyta</taxon>
        <taxon>Magnoliopsida</taxon>
        <taxon>eudicotyledons</taxon>
        <taxon>Gunneridae</taxon>
        <taxon>Pentapetalae</taxon>
        <taxon>rosids</taxon>
        <taxon>malvids</taxon>
        <taxon>Sapindales</taxon>
        <taxon>Anacardiaceae</taxon>
        <taxon>Pistacia</taxon>
    </lineage>
</organism>
<dbReference type="Proteomes" id="UP001164250">
    <property type="component" value="Chromosome 10"/>
</dbReference>
<evidence type="ECO:0000313" key="2">
    <source>
        <dbReference type="Proteomes" id="UP001164250"/>
    </source>
</evidence>
<name>A0ACC1AKQ1_9ROSI</name>
<sequence>MVRLGSTH</sequence>
<protein>
    <submittedName>
        <fullName evidence="1">Uncharacterized protein</fullName>
    </submittedName>
</protein>
<proteinExistence type="predicted"/>
<evidence type="ECO:0000313" key="1">
    <source>
        <dbReference type="EMBL" id="KAJ0087134.1"/>
    </source>
</evidence>
<dbReference type="EMBL" id="CM047906">
    <property type="protein sequence ID" value="KAJ0087134.1"/>
    <property type="molecule type" value="Genomic_DNA"/>
</dbReference>
<reference evidence="2" key="1">
    <citation type="journal article" date="2023" name="G3 (Bethesda)">
        <title>Genome assembly and association tests identify interacting loci associated with vigor, precocity, and sex in interspecific pistachio rootstocks.</title>
        <authorList>
            <person name="Palmer W."/>
            <person name="Jacygrad E."/>
            <person name="Sagayaradj S."/>
            <person name="Cavanaugh K."/>
            <person name="Han R."/>
            <person name="Bertier L."/>
            <person name="Beede B."/>
            <person name="Kafkas S."/>
            <person name="Golino D."/>
            <person name="Preece J."/>
            <person name="Michelmore R."/>
        </authorList>
    </citation>
    <scope>NUCLEOTIDE SEQUENCE [LARGE SCALE GENOMIC DNA]</scope>
</reference>